<dbReference type="SUPFAM" id="SSF88697">
    <property type="entry name" value="PUA domain-like"/>
    <property type="match status" value="1"/>
</dbReference>
<comment type="caution">
    <text evidence="1">The sequence shown here is derived from an EMBL/GenBank/DDBJ whole genome shotgun (WGS) entry which is preliminary data.</text>
</comment>
<gene>
    <name evidence="1" type="ORF">N780_12115</name>
</gene>
<evidence type="ECO:0000313" key="1">
    <source>
        <dbReference type="EMBL" id="KGP93064.1"/>
    </source>
</evidence>
<keyword evidence="2" id="KW-1185">Reference proteome</keyword>
<protein>
    <recommendedName>
        <fullName evidence="3">DUF2584 domain-containing protein</fullName>
    </recommendedName>
</protein>
<dbReference type="STRING" id="1385513.N780_12115"/>
<evidence type="ECO:0000313" key="2">
    <source>
        <dbReference type="Proteomes" id="UP000030153"/>
    </source>
</evidence>
<accession>A0A0A2UYP6</accession>
<dbReference type="InterPro" id="IPR019699">
    <property type="entry name" value="DUF2584"/>
</dbReference>
<name>A0A0A2UYP6_9BACI</name>
<dbReference type="EMBL" id="AVBG01000001">
    <property type="protein sequence ID" value="KGP93064.1"/>
    <property type="molecule type" value="Genomic_DNA"/>
</dbReference>
<sequence>MTMPLSLDTKIITLGKEKRVQEKENVFELYLDQYCLFPIDELLEISRTADSEQTGTAKIVEMTWARGQTRLVYQLISLYSVN</sequence>
<dbReference type="Proteomes" id="UP000030153">
    <property type="component" value="Unassembled WGS sequence"/>
</dbReference>
<dbReference type="Gene3D" id="2.40.240.20">
    <property type="entry name" value="Hypothetical PUA domain-like, domain 1"/>
    <property type="match status" value="1"/>
</dbReference>
<dbReference type="eggNOG" id="ENOG5032SFQ">
    <property type="taxonomic scope" value="Bacteria"/>
</dbReference>
<dbReference type="InterPro" id="IPR015947">
    <property type="entry name" value="PUA-like_sf"/>
</dbReference>
<dbReference type="Pfam" id="PF10763">
    <property type="entry name" value="DUF2584"/>
    <property type="match status" value="1"/>
</dbReference>
<evidence type="ECO:0008006" key="3">
    <source>
        <dbReference type="Google" id="ProtNLM"/>
    </source>
</evidence>
<reference evidence="1 2" key="1">
    <citation type="submission" date="2013-08" db="EMBL/GenBank/DDBJ databases">
        <title>Genome of Pontibacillus chungwhensis.</title>
        <authorList>
            <person name="Wang Q."/>
            <person name="Wang G."/>
        </authorList>
    </citation>
    <scope>NUCLEOTIDE SEQUENCE [LARGE SCALE GENOMIC DNA]</scope>
    <source>
        <strain evidence="1 2">BH030062</strain>
    </source>
</reference>
<dbReference type="AlphaFoldDB" id="A0A0A2UYP6"/>
<proteinExistence type="predicted"/>
<organism evidence="1 2">
    <name type="scientific">Pontibacillus chungwhensis BH030062</name>
    <dbReference type="NCBI Taxonomy" id="1385513"/>
    <lineage>
        <taxon>Bacteria</taxon>
        <taxon>Bacillati</taxon>
        <taxon>Bacillota</taxon>
        <taxon>Bacilli</taxon>
        <taxon>Bacillales</taxon>
        <taxon>Bacillaceae</taxon>
        <taxon>Pontibacillus</taxon>
    </lineage>
</organism>